<name>A0AAN7M3R1_TRANT</name>
<protein>
    <submittedName>
        <fullName evidence="2">Uncharacterized protein</fullName>
    </submittedName>
</protein>
<dbReference type="EMBL" id="JAXQNO010000006">
    <property type="protein sequence ID" value="KAK4797144.1"/>
    <property type="molecule type" value="Genomic_DNA"/>
</dbReference>
<proteinExistence type="predicted"/>
<evidence type="ECO:0000313" key="3">
    <source>
        <dbReference type="Proteomes" id="UP001346149"/>
    </source>
</evidence>
<feature type="compositionally biased region" description="Basic and acidic residues" evidence="1">
    <location>
        <begin position="1"/>
        <end position="10"/>
    </location>
</feature>
<gene>
    <name evidence="2" type="ORF">SAY86_029470</name>
</gene>
<reference evidence="2 3" key="1">
    <citation type="journal article" date="2023" name="Hortic Res">
        <title>Pangenome of water caltrop reveals structural variations and asymmetric subgenome divergence after allopolyploidization.</title>
        <authorList>
            <person name="Zhang X."/>
            <person name="Chen Y."/>
            <person name="Wang L."/>
            <person name="Yuan Y."/>
            <person name="Fang M."/>
            <person name="Shi L."/>
            <person name="Lu R."/>
            <person name="Comes H.P."/>
            <person name="Ma Y."/>
            <person name="Chen Y."/>
            <person name="Huang G."/>
            <person name="Zhou Y."/>
            <person name="Zheng Z."/>
            <person name="Qiu Y."/>
        </authorList>
    </citation>
    <scope>NUCLEOTIDE SEQUENCE [LARGE SCALE GENOMIC DNA]</scope>
    <source>
        <strain evidence="2">F231</strain>
    </source>
</reference>
<comment type="caution">
    <text evidence="2">The sequence shown here is derived from an EMBL/GenBank/DDBJ whole genome shotgun (WGS) entry which is preliminary data.</text>
</comment>
<evidence type="ECO:0000256" key="1">
    <source>
        <dbReference type="SAM" id="MobiDB-lite"/>
    </source>
</evidence>
<dbReference type="Proteomes" id="UP001346149">
    <property type="component" value="Unassembled WGS sequence"/>
</dbReference>
<organism evidence="2 3">
    <name type="scientific">Trapa natans</name>
    <name type="common">Water chestnut</name>
    <dbReference type="NCBI Taxonomy" id="22666"/>
    <lineage>
        <taxon>Eukaryota</taxon>
        <taxon>Viridiplantae</taxon>
        <taxon>Streptophyta</taxon>
        <taxon>Embryophyta</taxon>
        <taxon>Tracheophyta</taxon>
        <taxon>Spermatophyta</taxon>
        <taxon>Magnoliopsida</taxon>
        <taxon>eudicotyledons</taxon>
        <taxon>Gunneridae</taxon>
        <taxon>Pentapetalae</taxon>
        <taxon>rosids</taxon>
        <taxon>malvids</taxon>
        <taxon>Myrtales</taxon>
        <taxon>Lythraceae</taxon>
        <taxon>Trapa</taxon>
    </lineage>
</organism>
<accession>A0AAN7M3R1</accession>
<feature type="compositionally biased region" description="Low complexity" evidence="1">
    <location>
        <begin position="33"/>
        <end position="45"/>
    </location>
</feature>
<dbReference type="AlphaFoldDB" id="A0AAN7M3R1"/>
<feature type="region of interest" description="Disordered" evidence="1">
    <location>
        <begin position="1"/>
        <end position="58"/>
    </location>
</feature>
<sequence length="237" mass="25885">MAERDGDGGRHPYGNLRPPVVQRGHWNGSSAHPQASQARSPRSSSLITVGSRRGTSLTTTARLPRLRGCLHRSNLHPLAAEQGGLMLSIALSDPLCDVLLIEAGFFQASCANGLHKSGGIQAVEVVAADEVEVELELELEEVAEPTPLRSLGNRTDTVLVIEPTTIGKTEIIVFSVVKNDGSERTANMISFMNAWTKSVNLRRYEERLVVELDEDEDEDDDELEEVIVTRPEKVAIP</sequence>
<keyword evidence="3" id="KW-1185">Reference proteome</keyword>
<evidence type="ECO:0000313" key="2">
    <source>
        <dbReference type="EMBL" id="KAK4797144.1"/>
    </source>
</evidence>